<comment type="caution">
    <text evidence="2">The sequence shown here is derived from an EMBL/GenBank/DDBJ whole genome shotgun (WGS) entry which is preliminary data.</text>
</comment>
<evidence type="ECO:0000313" key="3">
    <source>
        <dbReference type="Proteomes" id="UP001218218"/>
    </source>
</evidence>
<dbReference type="EMBL" id="JARIHO010000096">
    <property type="protein sequence ID" value="KAJ7305494.1"/>
    <property type="molecule type" value="Genomic_DNA"/>
</dbReference>
<accession>A0AAD6Z2S6</accession>
<sequence length="137" mass="15394">MQPDPQWSDLLQTRLSTTYREFLLLCPEVRMPASSAHRCSASSSSDSGGETSESKAPTPKRRNTSRPRNPHRTHRPEVVKVTDEDDAPTATNDLWNYDFEDEDGRMSSPEPPIVADPHNYDPELEPAPMIGRVPKHA</sequence>
<feature type="region of interest" description="Disordered" evidence="1">
    <location>
        <begin position="32"/>
        <end position="137"/>
    </location>
</feature>
<gene>
    <name evidence="2" type="ORF">DFH08DRAFT_976239</name>
</gene>
<evidence type="ECO:0000313" key="2">
    <source>
        <dbReference type="EMBL" id="KAJ7305494.1"/>
    </source>
</evidence>
<keyword evidence="3" id="KW-1185">Reference proteome</keyword>
<feature type="compositionally biased region" description="Basic residues" evidence="1">
    <location>
        <begin position="58"/>
        <end position="74"/>
    </location>
</feature>
<evidence type="ECO:0000256" key="1">
    <source>
        <dbReference type="SAM" id="MobiDB-lite"/>
    </source>
</evidence>
<protein>
    <submittedName>
        <fullName evidence="2">Uncharacterized protein</fullName>
    </submittedName>
</protein>
<feature type="compositionally biased region" description="Low complexity" evidence="1">
    <location>
        <begin position="34"/>
        <end position="51"/>
    </location>
</feature>
<name>A0AAD6Z2S6_9AGAR</name>
<dbReference type="AlphaFoldDB" id="A0AAD6Z2S6"/>
<reference evidence="2" key="1">
    <citation type="submission" date="2023-03" db="EMBL/GenBank/DDBJ databases">
        <title>Massive genome expansion in bonnet fungi (Mycena s.s.) driven by repeated elements and novel gene families across ecological guilds.</title>
        <authorList>
            <consortium name="Lawrence Berkeley National Laboratory"/>
            <person name="Harder C.B."/>
            <person name="Miyauchi S."/>
            <person name="Viragh M."/>
            <person name="Kuo A."/>
            <person name="Thoen E."/>
            <person name="Andreopoulos B."/>
            <person name="Lu D."/>
            <person name="Skrede I."/>
            <person name="Drula E."/>
            <person name="Henrissat B."/>
            <person name="Morin E."/>
            <person name="Kohler A."/>
            <person name="Barry K."/>
            <person name="LaButti K."/>
            <person name="Morin E."/>
            <person name="Salamov A."/>
            <person name="Lipzen A."/>
            <person name="Mereny Z."/>
            <person name="Hegedus B."/>
            <person name="Baldrian P."/>
            <person name="Stursova M."/>
            <person name="Weitz H."/>
            <person name="Taylor A."/>
            <person name="Grigoriev I.V."/>
            <person name="Nagy L.G."/>
            <person name="Martin F."/>
            <person name="Kauserud H."/>
        </authorList>
    </citation>
    <scope>NUCLEOTIDE SEQUENCE</scope>
    <source>
        <strain evidence="2">CBHHK002</strain>
    </source>
</reference>
<proteinExistence type="predicted"/>
<organism evidence="2 3">
    <name type="scientific">Mycena albidolilacea</name>
    <dbReference type="NCBI Taxonomy" id="1033008"/>
    <lineage>
        <taxon>Eukaryota</taxon>
        <taxon>Fungi</taxon>
        <taxon>Dikarya</taxon>
        <taxon>Basidiomycota</taxon>
        <taxon>Agaricomycotina</taxon>
        <taxon>Agaricomycetes</taxon>
        <taxon>Agaricomycetidae</taxon>
        <taxon>Agaricales</taxon>
        <taxon>Marasmiineae</taxon>
        <taxon>Mycenaceae</taxon>
        <taxon>Mycena</taxon>
    </lineage>
</organism>
<dbReference type="Proteomes" id="UP001218218">
    <property type="component" value="Unassembled WGS sequence"/>
</dbReference>